<feature type="transmembrane region" description="Helical" evidence="2">
    <location>
        <begin position="314"/>
        <end position="333"/>
    </location>
</feature>
<feature type="transmembrane region" description="Helical" evidence="2">
    <location>
        <begin position="1029"/>
        <end position="1050"/>
    </location>
</feature>
<comment type="caution">
    <text evidence="4">The sequence shown here is derived from an EMBL/GenBank/DDBJ whole genome shotgun (WGS) entry which is preliminary data.</text>
</comment>
<dbReference type="InterPro" id="IPR011107">
    <property type="entry name" value="PPI_Ypi1"/>
</dbReference>
<evidence type="ECO:0000313" key="5">
    <source>
        <dbReference type="Proteomes" id="UP001209570"/>
    </source>
</evidence>
<feature type="compositionally biased region" description="Low complexity" evidence="1">
    <location>
        <begin position="1093"/>
        <end position="1110"/>
    </location>
</feature>
<feature type="domain" description="Fungal lipase-type" evidence="3">
    <location>
        <begin position="652"/>
        <end position="749"/>
    </location>
</feature>
<organism evidence="4 5">
    <name type="scientific">Pythium insidiosum</name>
    <name type="common">Pythiosis disease agent</name>
    <dbReference type="NCBI Taxonomy" id="114742"/>
    <lineage>
        <taxon>Eukaryota</taxon>
        <taxon>Sar</taxon>
        <taxon>Stramenopiles</taxon>
        <taxon>Oomycota</taxon>
        <taxon>Peronosporomycetes</taxon>
        <taxon>Pythiales</taxon>
        <taxon>Pythiaceae</taxon>
        <taxon>Pythium</taxon>
    </lineage>
</organism>
<dbReference type="PANTHER" id="PTHR20835:SF0">
    <property type="entry name" value="E3 UBIQUITIN-PROTEIN LIGASE PPP1R11"/>
    <property type="match status" value="1"/>
</dbReference>
<keyword evidence="2" id="KW-0812">Transmembrane</keyword>
<feature type="compositionally biased region" description="Basic and acidic residues" evidence="1">
    <location>
        <begin position="203"/>
        <end position="217"/>
    </location>
</feature>
<dbReference type="EMBL" id="JAKCXM010000012">
    <property type="protein sequence ID" value="KAJ0408371.1"/>
    <property type="molecule type" value="Genomic_DNA"/>
</dbReference>
<feature type="region of interest" description="Disordered" evidence="1">
    <location>
        <begin position="1193"/>
        <end position="1241"/>
    </location>
</feature>
<proteinExistence type="predicted"/>
<feature type="region of interest" description="Disordered" evidence="1">
    <location>
        <begin position="201"/>
        <end position="246"/>
    </location>
</feature>
<dbReference type="InterPro" id="IPR002921">
    <property type="entry name" value="Fungal_lipase-type"/>
</dbReference>
<evidence type="ECO:0000259" key="3">
    <source>
        <dbReference type="Pfam" id="PF01764"/>
    </source>
</evidence>
<dbReference type="GO" id="GO:0006629">
    <property type="term" value="P:lipid metabolic process"/>
    <property type="evidence" value="ECO:0007669"/>
    <property type="project" value="InterPro"/>
</dbReference>
<feature type="transmembrane region" description="Helical" evidence="2">
    <location>
        <begin position="98"/>
        <end position="118"/>
    </location>
</feature>
<reference evidence="4" key="1">
    <citation type="submission" date="2021-12" db="EMBL/GenBank/DDBJ databases">
        <title>Prjna785345.</title>
        <authorList>
            <person name="Rujirawat T."/>
            <person name="Krajaejun T."/>
        </authorList>
    </citation>
    <scope>NUCLEOTIDE SEQUENCE</scope>
    <source>
        <strain evidence="4">Pi057C3</strain>
    </source>
</reference>
<protein>
    <recommendedName>
        <fullName evidence="3">Fungal lipase-type domain-containing protein</fullName>
    </recommendedName>
</protein>
<dbReference type="Gene3D" id="3.40.50.1820">
    <property type="entry name" value="alpha/beta hydrolase"/>
    <property type="match status" value="1"/>
</dbReference>
<dbReference type="GO" id="GO:0008157">
    <property type="term" value="F:protein phosphatase 1 binding"/>
    <property type="evidence" value="ECO:0007669"/>
    <property type="project" value="TreeGrafter"/>
</dbReference>
<keyword evidence="2" id="KW-1133">Transmembrane helix</keyword>
<feature type="transmembrane region" description="Helical" evidence="2">
    <location>
        <begin position="271"/>
        <end position="294"/>
    </location>
</feature>
<dbReference type="AlphaFoldDB" id="A0AAD5QAA0"/>
<evidence type="ECO:0000256" key="2">
    <source>
        <dbReference type="SAM" id="Phobius"/>
    </source>
</evidence>
<feature type="compositionally biased region" description="Basic and acidic residues" evidence="1">
    <location>
        <begin position="1205"/>
        <end position="1219"/>
    </location>
</feature>
<feature type="transmembrane region" description="Helical" evidence="2">
    <location>
        <begin position="513"/>
        <end position="536"/>
    </location>
</feature>
<keyword evidence="2" id="KW-0472">Membrane</keyword>
<name>A0AAD5QAA0_PYTIN</name>
<feature type="transmembrane region" description="Helical" evidence="2">
    <location>
        <begin position="962"/>
        <end position="983"/>
    </location>
</feature>
<feature type="transmembrane region" description="Helical" evidence="2">
    <location>
        <begin position="61"/>
        <end position="86"/>
    </location>
</feature>
<evidence type="ECO:0000256" key="1">
    <source>
        <dbReference type="SAM" id="MobiDB-lite"/>
    </source>
</evidence>
<evidence type="ECO:0000313" key="4">
    <source>
        <dbReference type="EMBL" id="KAJ0408371.1"/>
    </source>
</evidence>
<keyword evidence="5" id="KW-1185">Reference proteome</keyword>
<feature type="transmembrane region" description="Helical" evidence="2">
    <location>
        <begin position="468"/>
        <end position="501"/>
    </location>
</feature>
<dbReference type="PANTHER" id="PTHR20835">
    <property type="entry name" value="E3 UBIQUITIN-PROTEIN LIGASE PPP1R11-RELATED"/>
    <property type="match status" value="1"/>
</dbReference>
<feature type="compositionally biased region" description="Pro residues" evidence="1">
    <location>
        <begin position="1232"/>
        <end position="1241"/>
    </location>
</feature>
<accession>A0AAD5QAA0</accession>
<dbReference type="SUPFAM" id="SSF53474">
    <property type="entry name" value="alpha/beta-Hydrolases"/>
    <property type="match status" value="1"/>
</dbReference>
<dbReference type="GO" id="GO:0004865">
    <property type="term" value="F:protein serine/threonine phosphatase inhibitor activity"/>
    <property type="evidence" value="ECO:0007669"/>
    <property type="project" value="InterPro"/>
</dbReference>
<dbReference type="GO" id="GO:0005634">
    <property type="term" value="C:nucleus"/>
    <property type="evidence" value="ECO:0007669"/>
    <property type="project" value="TreeGrafter"/>
</dbReference>
<dbReference type="InterPro" id="IPR029058">
    <property type="entry name" value="AB_hydrolase_fold"/>
</dbReference>
<dbReference type="Pfam" id="PF01764">
    <property type="entry name" value="Lipase_3"/>
    <property type="match status" value="1"/>
</dbReference>
<dbReference type="Proteomes" id="UP001209570">
    <property type="component" value="Unassembled WGS sequence"/>
</dbReference>
<sequence length="1241" mass="139499">MELPVTTAAPGARPHLNRADDESRDELMATTSGRKAELLKLQAIEKKWTYYRAFCQFRLGYFAFLVMMVIVMFSFTFLMEIFFAIFLPSARSDPYFTVRSIVLLAILPFALILLSYFFEESSRLFFDAIDKTEGSLSNFRLAVTTVIHYIRHRHEMPDDRLHQTFFDQYRAPDLDAQAWQEVVSTTQNKLKQLTGLFVTSDPFDDKNKDEEDRKRDELEEAFNQQNQEPDAENPVPSEPASAKSRWKKAIQTVATTAVFKKTRFDGPPLDYSTLVFVDLLCPVVFEVVTLWSFVTTLLSSLSPMQAFFAYTQTGFYTLGYYLVLWVVCHFWSARNQKMREFVSNYRRRRRNLKRALQAIENEKKSEQLWLVDVGFRAYEFFESQFYSIARVVLRFFQSSNRRGATASERQPINRAVLMQQQREEAEQRERDANQTPEAIEGRNRLEDLRDQVHEWNPWHRFSYRRRMVILIPITVISAIISFSAFFFGWAIMGTCLVLLAYTIQGRFPQIFGTAFRSFITCFVVLSFVFFSSTWVVGTFVHGGDFKVYPPVVPTNDSMTLVKTDVLGNVSTVWGRIAQYPVCTLDFSSLDIVDFALIADSVYGYNTTVQYQSFDERFQGTNLSDWQYVRRNDDNLSHQVWVELFFPSINMTVVAVRGTASVTDALEDLHYWFGISIMQAANVFVPFLKQLPTAFVVDMLSLNILAPVMPAPVYQELLDHVVGLKKKVGDRLVLTGHSLGGAMAAMVGAKTKTPAVSFSGPGLLFSRGRFGIDDADIRDYVLTIKPRRDVVPQVDELGGMIQDIECRRTNPLGCHSTQTHLCELYASCGDKRKPALAIHTTAAEQDVSSETIRQRFSRVSVLQHLVFCLSLTVALLVGINESHYSFSRAGSSTHATAVSLWTQQAGHRIASALRLLHERPSTRRAKAFAVLSGVSAACAALSEKSVSKLLLAPGERDAVDSVAIVWTTVLPLAWGLMAALHAYWWQHAVVADPLTTAAAPWTLWRLYLATRLVMSSIKGVLFFDDVVGAAHTWGLIASLSMVVAALSLFSLTSIEQPKRQDDVDVSLTLPTDASLPVLLDAASELLDDAESGEAAADPSRSPSASSSYRPPVYFKTTSPAANMSDRAPVPVGSATAAAATATALEEQPASAAEPSVYRVQLRPRPHVTFDESVIDNEHLGRRKSNKCCIFHKKRAFGESSSESGEDSDREHRPSHAADCQRRRRKPLSQRPSHPQPFTPAEP</sequence>
<feature type="region of interest" description="Disordered" evidence="1">
    <location>
        <begin position="1088"/>
        <end position="1110"/>
    </location>
</feature>
<dbReference type="Pfam" id="PF07491">
    <property type="entry name" value="PPI_Ypi1"/>
    <property type="match status" value="1"/>
</dbReference>
<gene>
    <name evidence="4" type="ORF">P43SY_003097</name>
</gene>